<accession>A0ABX8CSH9</accession>
<dbReference type="Proteomes" id="UP000683310">
    <property type="component" value="Chromosome"/>
</dbReference>
<evidence type="ECO:0000256" key="1">
    <source>
        <dbReference type="SAM" id="Phobius"/>
    </source>
</evidence>
<keyword evidence="1" id="KW-1133">Transmembrane helix</keyword>
<feature type="transmembrane region" description="Helical" evidence="1">
    <location>
        <begin position="37"/>
        <end position="62"/>
    </location>
</feature>
<evidence type="ECO:0008006" key="4">
    <source>
        <dbReference type="Google" id="ProtNLM"/>
    </source>
</evidence>
<feature type="transmembrane region" description="Helical" evidence="1">
    <location>
        <begin position="69"/>
        <end position="90"/>
    </location>
</feature>
<dbReference type="EMBL" id="CP074371">
    <property type="protein sequence ID" value="QVI22013.1"/>
    <property type="molecule type" value="Genomic_DNA"/>
</dbReference>
<keyword evidence="3" id="KW-1185">Reference proteome</keyword>
<feature type="transmembrane region" description="Helical" evidence="1">
    <location>
        <begin position="12"/>
        <end position="31"/>
    </location>
</feature>
<protein>
    <recommendedName>
        <fullName evidence="4">DUF1109 domain-containing protein</fullName>
    </recommendedName>
</protein>
<organism evidence="2 3">
    <name type="scientific">Nocardia tengchongensis</name>
    <dbReference type="NCBI Taxonomy" id="2055889"/>
    <lineage>
        <taxon>Bacteria</taxon>
        <taxon>Bacillati</taxon>
        <taxon>Actinomycetota</taxon>
        <taxon>Actinomycetes</taxon>
        <taxon>Mycobacteriales</taxon>
        <taxon>Nocardiaceae</taxon>
        <taxon>Nocardia</taxon>
    </lineage>
</organism>
<evidence type="ECO:0000313" key="3">
    <source>
        <dbReference type="Proteomes" id="UP000683310"/>
    </source>
</evidence>
<proteinExistence type="predicted"/>
<sequence length="206" mass="22068">MVIKAFRSSDAPLCAVVAATIVLGVTLHRGWIVTKLWILALPLLLGVFVAALACFVLMLFLAGRDTRRWPLTATAMLALIGIGGSVFLFVDSNANARTRFWVERPAFAAIAAMELPDGKIDFYGVELPPHLCLASANCRVAVIGTSGGQPVLFVPDYIGIPDDALGYGHFVGTPEPGPHNGFGEPVCPTMELAGGWWWLDSCWNAT</sequence>
<name>A0ABX8CSH9_9NOCA</name>
<evidence type="ECO:0000313" key="2">
    <source>
        <dbReference type="EMBL" id="QVI22013.1"/>
    </source>
</evidence>
<keyword evidence="1" id="KW-0812">Transmembrane</keyword>
<gene>
    <name evidence="2" type="ORF">KHQ06_02320</name>
</gene>
<reference evidence="2 3" key="1">
    <citation type="submission" date="2021-04" db="EMBL/GenBank/DDBJ databases">
        <title>Nocardia tengchongensis.</title>
        <authorList>
            <person name="Zhuang k."/>
            <person name="Ran Y."/>
            <person name="Li W."/>
        </authorList>
    </citation>
    <scope>NUCLEOTIDE SEQUENCE [LARGE SCALE GENOMIC DNA]</scope>
    <source>
        <strain evidence="2 3">CFH S0057</strain>
    </source>
</reference>
<keyword evidence="1" id="KW-0472">Membrane</keyword>